<feature type="compositionally biased region" description="Polar residues" evidence="1">
    <location>
        <begin position="294"/>
        <end position="311"/>
    </location>
</feature>
<dbReference type="InterPro" id="IPR048382">
    <property type="entry name" value="BCAS3_WD40"/>
</dbReference>
<dbReference type="PANTHER" id="PTHR13268:SF0">
    <property type="entry name" value="BCAS3 MICROTUBULE ASSOCIATED CELL MIGRATION FACTOR"/>
    <property type="match status" value="1"/>
</dbReference>
<dbReference type="EMBL" id="JAFBMS010000042">
    <property type="protein sequence ID" value="KAG9340561.1"/>
    <property type="molecule type" value="Genomic_DNA"/>
</dbReference>
<dbReference type="GO" id="GO:0005737">
    <property type="term" value="C:cytoplasm"/>
    <property type="evidence" value="ECO:0007669"/>
    <property type="project" value="TreeGrafter"/>
</dbReference>
<proteinExistence type="predicted"/>
<dbReference type="Pfam" id="PF21034">
    <property type="entry name" value="BCAS3_WD40"/>
    <property type="match status" value="1"/>
</dbReference>
<feature type="compositionally biased region" description="Basic residues" evidence="1">
    <location>
        <begin position="127"/>
        <end position="136"/>
    </location>
</feature>
<evidence type="ECO:0000313" key="3">
    <source>
        <dbReference type="EMBL" id="KAG9340561.1"/>
    </source>
</evidence>
<feature type="region of interest" description="Disordered" evidence="1">
    <location>
        <begin position="77"/>
        <end position="146"/>
    </location>
</feature>
<comment type="caution">
    <text evidence="3">The sequence shown here is derived from an EMBL/GenBank/DDBJ whole genome shotgun (WGS) entry which is preliminary data.</text>
</comment>
<feature type="compositionally biased region" description="Polar residues" evidence="1">
    <location>
        <begin position="108"/>
        <end position="126"/>
    </location>
</feature>
<evidence type="ECO:0000313" key="4">
    <source>
        <dbReference type="Proteomes" id="UP000824540"/>
    </source>
</evidence>
<dbReference type="GO" id="GO:0042594">
    <property type="term" value="P:response to starvation"/>
    <property type="evidence" value="ECO:0007669"/>
    <property type="project" value="TreeGrafter"/>
</dbReference>
<keyword evidence="4" id="KW-1185">Reference proteome</keyword>
<accession>A0A8T2NNB2</accession>
<dbReference type="InterPro" id="IPR045142">
    <property type="entry name" value="BCAS3-like"/>
</dbReference>
<reference evidence="3" key="1">
    <citation type="thesis" date="2021" institute="BYU ScholarsArchive" country="Provo, UT, USA">
        <title>Applications of and Algorithms for Genome Assembly and Genomic Analyses with an Emphasis on Marine Teleosts.</title>
        <authorList>
            <person name="Pickett B.D."/>
        </authorList>
    </citation>
    <scope>NUCLEOTIDE SEQUENCE</scope>
    <source>
        <strain evidence="3">HI-2016</strain>
    </source>
</reference>
<feature type="region of interest" description="Disordered" evidence="1">
    <location>
        <begin position="291"/>
        <end position="311"/>
    </location>
</feature>
<name>A0A8T2NNB2_9TELE</name>
<feature type="domain" description="BCAS3 WD40" evidence="2">
    <location>
        <begin position="15"/>
        <end position="107"/>
    </location>
</feature>
<dbReference type="PANTHER" id="PTHR13268">
    <property type="entry name" value="BREAST CARCINOMA AMPLIFIED SEQUENCE 3"/>
    <property type="match status" value="1"/>
</dbReference>
<dbReference type="OrthoDB" id="8956744at2759"/>
<sequence>MVEVGIVEYRYSLLVQVQDICFSHDCRWAVISTLRGTSHVFPINPYGGPPCARTHMSPRVVNRVSRFQKSAGLEEMEQELSSKQGGRCSPVHLSSSPSGSPLHGESLTAQALPTLSQTHSGPTHSVTHLHRPRPLCHKPTQARPTLSHTCTDPDPLCHTPRQAPPTLSLTAQALPTRSLACTGHTHPLETHSARQISNPYSEFPPSPPPYGPAVPDSWGHGNRVIRERSLHRDRAESRPTAVCLCGRAAEELSVQGGLCYTSTTISIGGWFLPLPITPLFPLLHLNKAQHTKTHSPNTHSSNPLRLTAQTL</sequence>
<evidence type="ECO:0000259" key="2">
    <source>
        <dbReference type="Pfam" id="PF21034"/>
    </source>
</evidence>
<dbReference type="AlphaFoldDB" id="A0A8T2NNB2"/>
<dbReference type="GO" id="GO:0006914">
    <property type="term" value="P:autophagy"/>
    <property type="evidence" value="ECO:0007669"/>
    <property type="project" value="InterPro"/>
</dbReference>
<evidence type="ECO:0000256" key="1">
    <source>
        <dbReference type="SAM" id="MobiDB-lite"/>
    </source>
</evidence>
<protein>
    <recommendedName>
        <fullName evidence="2">BCAS3 WD40 domain-containing protein</fullName>
    </recommendedName>
</protein>
<feature type="compositionally biased region" description="Low complexity" evidence="1">
    <location>
        <begin position="89"/>
        <end position="107"/>
    </location>
</feature>
<gene>
    <name evidence="3" type="ORF">JZ751_021383</name>
</gene>
<organism evidence="3 4">
    <name type="scientific">Albula glossodonta</name>
    <name type="common">roundjaw bonefish</name>
    <dbReference type="NCBI Taxonomy" id="121402"/>
    <lineage>
        <taxon>Eukaryota</taxon>
        <taxon>Metazoa</taxon>
        <taxon>Chordata</taxon>
        <taxon>Craniata</taxon>
        <taxon>Vertebrata</taxon>
        <taxon>Euteleostomi</taxon>
        <taxon>Actinopterygii</taxon>
        <taxon>Neopterygii</taxon>
        <taxon>Teleostei</taxon>
        <taxon>Albuliformes</taxon>
        <taxon>Albulidae</taxon>
        <taxon>Albula</taxon>
    </lineage>
</organism>
<dbReference type="Proteomes" id="UP000824540">
    <property type="component" value="Unassembled WGS sequence"/>
</dbReference>